<dbReference type="PANTHER" id="PTHR40375:SF2">
    <property type="entry name" value="SPORULATION-SPECIFIC PROTEIN 22"/>
    <property type="match status" value="1"/>
</dbReference>
<dbReference type="GO" id="GO:0090173">
    <property type="term" value="P:regulation of synaptonemal complex assembly"/>
    <property type="evidence" value="ECO:0007669"/>
    <property type="project" value="InterPro"/>
</dbReference>
<dbReference type="OrthoDB" id="65716at2759"/>
<protein>
    <submittedName>
        <fullName evidence="2">1586_t:CDS:1</fullName>
    </submittedName>
</protein>
<keyword evidence="3" id="KW-1185">Reference proteome</keyword>
<dbReference type="Pfam" id="PF08631">
    <property type="entry name" value="SPO22"/>
    <property type="match status" value="1"/>
</dbReference>
<sequence>MVKDIQHKLGENVVDTATVENLLTELIRVASTLANLQNLAQCEEYSFDIDDIGLSLDSFDMIINNTLTQSFLIGEGTTLWNASIYYKSTSRSQNNKIVALLRQAGLVLIQTGAITRTDETVGIKLIALATKVGKAYIDCGMTEKADEVYRSMNEHEANVLASQDESDDLRKSKASTLTTFYASRAEVAWKLANTHIANLMMQHATADKYLIYCSMREVNYVCQVCLTIGYQLSKDNKISEAITWLKKCHDVAEFMKGKRCHETMLILTKSLNLLASCYLKKSIQDVSALHLAENAIATCLERDPGNLLAMSLKIKMLKQNGADFSGIEQAYKELMSPQQVAKDELKILLNAAHFIAELNPRVSLDGLDMLLEKTLADLGNMELVENTIVAKFHIMGNIGKKNDMENIMKSVEVTVGSARDYTFQKNNYSMPNDTMAKWRRKLRGMSGHSNEQSLELPQTVILMSVIQQEKNYELAKSWYTFAYKFIASSEVDNRNAAILQRKISLCDLERHAVSDAINAVTLAQKHEANSAANYYIMFNIALEINDVDNAIKHLHQMCNSNDFHTNMLTIAANEAYKRNNKEILIEVLREILLKRRENQDALGVDIMVLLRCLIRLTHKAIESAREDEQQALRQYLLGYFEIAITVIGLDASSSPLTDVMLTKQDLNELEWYYKTAWNIALEFCQNPASASIAIQLFGIAYKFLELYKEETVEILAWKRLCLFTCIAGRIFQSRDSIVMEEKESLLEKSLADIILYQKIRNVLQMRKQLNSETIVEPQQAESDVMLVFLFEFEAKLQLKRWNEIREMLDDARKYELNMPFKVYERMMELLIIDRECPSEILSATLQALLNSLSSQPHSEYTRFSRWFRMLLISALHQDKHVAHQYFVQATDILKNCPHQSYPEEEIQWMMVTAWNQGVDYYSARNFEEARKWCETAIMFCRSVENGSFYEQEMRELFVEIVDNCASSSLRLDFRI</sequence>
<keyword evidence="1" id="KW-0469">Meiosis</keyword>
<evidence type="ECO:0000313" key="3">
    <source>
        <dbReference type="Proteomes" id="UP000789739"/>
    </source>
</evidence>
<dbReference type="Proteomes" id="UP000789739">
    <property type="component" value="Unassembled WGS sequence"/>
</dbReference>
<accession>A0A9N8WCG8</accession>
<comment type="caution">
    <text evidence="2">The sequence shown here is derived from an EMBL/GenBank/DDBJ whole genome shotgun (WGS) entry which is preliminary data.</text>
</comment>
<dbReference type="InterPro" id="IPR013940">
    <property type="entry name" value="Spo22/ZIP4/TEX11"/>
</dbReference>
<reference evidence="2" key="1">
    <citation type="submission" date="2021-06" db="EMBL/GenBank/DDBJ databases">
        <authorList>
            <person name="Kallberg Y."/>
            <person name="Tangrot J."/>
            <person name="Rosling A."/>
        </authorList>
    </citation>
    <scope>NUCLEOTIDE SEQUENCE</scope>
    <source>
        <strain evidence="2">BR232B</strain>
    </source>
</reference>
<dbReference type="PANTHER" id="PTHR40375">
    <property type="entry name" value="SPORULATION-SPECIFIC PROTEIN 22"/>
    <property type="match status" value="1"/>
</dbReference>
<dbReference type="AlphaFoldDB" id="A0A9N8WCG8"/>
<evidence type="ECO:0000256" key="1">
    <source>
        <dbReference type="ARBA" id="ARBA00023254"/>
    </source>
</evidence>
<dbReference type="GO" id="GO:0051321">
    <property type="term" value="P:meiotic cell cycle"/>
    <property type="evidence" value="ECO:0007669"/>
    <property type="project" value="UniProtKB-KW"/>
</dbReference>
<dbReference type="EMBL" id="CAJVPI010000093">
    <property type="protein sequence ID" value="CAG8478234.1"/>
    <property type="molecule type" value="Genomic_DNA"/>
</dbReference>
<organism evidence="2 3">
    <name type="scientific">Paraglomus brasilianum</name>
    <dbReference type="NCBI Taxonomy" id="144538"/>
    <lineage>
        <taxon>Eukaryota</taxon>
        <taxon>Fungi</taxon>
        <taxon>Fungi incertae sedis</taxon>
        <taxon>Mucoromycota</taxon>
        <taxon>Glomeromycotina</taxon>
        <taxon>Glomeromycetes</taxon>
        <taxon>Paraglomerales</taxon>
        <taxon>Paraglomeraceae</taxon>
        <taxon>Paraglomus</taxon>
    </lineage>
</organism>
<proteinExistence type="predicted"/>
<evidence type="ECO:0000313" key="2">
    <source>
        <dbReference type="EMBL" id="CAG8478234.1"/>
    </source>
</evidence>
<gene>
    <name evidence="2" type="ORF">PBRASI_LOCUS1436</name>
</gene>
<name>A0A9N8WCG8_9GLOM</name>
<dbReference type="InterPro" id="IPR039057">
    <property type="entry name" value="Spo22/ZIP4"/>
</dbReference>